<organism evidence="1 2">
    <name type="scientific">Williamsia limnetica</name>
    <dbReference type="NCBI Taxonomy" id="882452"/>
    <lineage>
        <taxon>Bacteria</taxon>
        <taxon>Bacillati</taxon>
        <taxon>Actinomycetota</taxon>
        <taxon>Actinomycetes</taxon>
        <taxon>Mycobacteriales</taxon>
        <taxon>Nocardiaceae</taxon>
        <taxon>Williamsia</taxon>
    </lineage>
</organism>
<evidence type="ECO:0000313" key="2">
    <source>
        <dbReference type="Proteomes" id="UP000247591"/>
    </source>
</evidence>
<protein>
    <submittedName>
        <fullName evidence="1">Uncharacterized protein</fullName>
    </submittedName>
</protein>
<dbReference type="Proteomes" id="UP000247591">
    <property type="component" value="Unassembled WGS sequence"/>
</dbReference>
<dbReference type="OrthoDB" id="4373605at2"/>
<gene>
    <name evidence="1" type="ORF">DFR67_106329</name>
</gene>
<dbReference type="RefSeq" id="WP_110469837.1">
    <property type="nucleotide sequence ID" value="NZ_QJSP01000006.1"/>
</dbReference>
<comment type="caution">
    <text evidence="1">The sequence shown here is derived from an EMBL/GenBank/DDBJ whole genome shotgun (WGS) entry which is preliminary data.</text>
</comment>
<sequence>MDEPDKKSDVHEWSDMAAWLVESLTDKPVGFILEMGPSGYIDYDDDHEDEVVCAQVQMLADGVMMLRRSRSVLGHLLIADYSSDKLPLNKWLYNDNFDDCTDGYLFSRDPELLADICVTWFRDNWATESTDALGCEYRYPDDLLPPDDD</sequence>
<accession>A0A318RMR6</accession>
<proteinExistence type="predicted"/>
<name>A0A318RMR6_WILLI</name>
<reference evidence="1 2" key="1">
    <citation type="submission" date="2018-06" db="EMBL/GenBank/DDBJ databases">
        <title>Genomic Encyclopedia of Type Strains, Phase IV (KMG-IV): sequencing the most valuable type-strain genomes for metagenomic binning, comparative biology and taxonomic classification.</title>
        <authorList>
            <person name="Goeker M."/>
        </authorList>
    </citation>
    <scope>NUCLEOTIDE SEQUENCE [LARGE SCALE GENOMIC DNA]</scope>
    <source>
        <strain evidence="1 2">DSM 45521</strain>
    </source>
</reference>
<dbReference type="EMBL" id="QJSP01000006">
    <property type="protein sequence ID" value="PYE17625.1"/>
    <property type="molecule type" value="Genomic_DNA"/>
</dbReference>
<evidence type="ECO:0000313" key="1">
    <source>
        <dbReference type="EMBL" id="PYE17625.1"/>
    </source>
</evidence>
<dbReference type="AlphaFoldDB" id="A0A318RMR6"/>
<keyword evidence="2" id="KW-1185">Reference proteome</keyword>